<dbReference type="EMBL" id="LAVV01009575">
    <property type="protein sequence ID" value="KNZ50361.1"/>
    <property type="molecule type" value="Genomic_DNA"/>
</dbReference>
<dbReference type="VEuPathDB" id="FungiDB:VP01_4466g1"/>
<keyword evidence="3" id="KW-1185">Reference proteome</keyword>
<comment type="caution">
    <text evidence="2">The sequence shown here is derived from an EMBL/GenBank/DDBJ whole genome shotgun (WGS) entry which is preliminary data.</text>
</comment>
<sequence length="161" mass="17436">MKAPIFFIMLLAAVYAVTAATEAAQASDVADGLYQVTLDEAGNTKTEFTPWEHCGPGSGNVNEADEANRCLIDGFPAGPNVYLDKNHWTYCVRGNAVSYICPRQNGYKPKEAIKSTWAYVKRTCGPSIFGHAQVSSGVGDWIAGYALKTDHFCTNKFKVGS</sequence>
<evidence type="ECO:0000313" key="2">
    <source>
        <dbReference type="EMBL" id="KNZ50361.1"/>
    </source>
</evidence>
<feature type="chain" id="PRO_5005567802" evidence="1">
    <location>
        <begin position="20"/>
        <end position="161"/>
    </location>
</feature>
<feature type="signal peptide" evidence="1">
    <location>
        <begin position="1"/>
        <end position="19"/>
    </location>
</feature>
<name>A0A0L6UPB4_9BASI</name>
<gene>
    <name evidence="2" type="ORF">VP01_4466g1</name>
</gene>
<evidence type="ECO:0000256" key="1">
    <source>
        <dbReference type="SAM" id="SignalP"/>
    </source>
</evidence>
<proteinExistence type="predicted"/>
<evidence type="ECO:0000313" key="3">
    <source>
        <dbReference type="Proteomes" id="UP000037035"/>
    </source>
</evidence>
<dbReference type="AlphaFoldDB" id="A0A0L6UPB4"/>
<accession>A0A0L6UPB4</accession>
<dbReference type="Proteomes" id="UP000037035">
    <property type="component" value="Unassembled WGS sequence"/>
</dbReference>
<protein>
    <submittedName>
        <fullName evidence="2">Uncharacterized protein</fullName>
    </submittedName>
</protein>
<dbReference type="OrthoDB" id="2505221at2759"/>
<reference evidence="2 3" key="1">
    <citation type="submission" date="2015-08" db="EMBL/GenBank/DDBJ databases">
        <title>Next Generation Sequencing and Analysis of the Genome of Puccinia sorghi L Schw, the Causal Agent of Maize Common Rust.</title>
        <authorList>
            <person name="Rochi L."/>
            <person name="Burguener G."/>
            <person name="Darino M."/>
            <person name="Turjanski A."/>
            <person name="Kreff E."/>
            <person name="Dieguez M.J."/>
            <person name="Sacco F."/>
        </authorList>
    </citation>
    <scope>NUCLEOTIDE SEQUENCE [LARGE SCALE GENOMIC DNA]</scope>
    <source>
        <strain evidence="2 3">RO10H11247</strain>
    </source>
</reference>
<organism evidence="2 3">
    <name type="scientific">Puccinia sorghi</name>
    <dbReference type="NCBI Taxonomy" id="27349"/>
    <lineage>
        <taxon>Eukaryota</taxon>
        <taxon>Fungi</taxon>
        <taxon>Dikarya</taxon>
        <taxon>Basidiomycota</taxon>
        <taxon>Pucciniomycotina</taxon>
        <taxon>Pucciniomycetes</taxon>
        <taxon>Pucciniales</taxon>
        <taxon>Pucciniaceae</taxon>
        <taxon>Puccinia</taxon>
    </lineage>
</organism>
<keyword evidence="1" id="KW-0732">Signal</keyword>